<dbReference type="InterPro" id="IPR029069">
    <property type="entry name" value="HotDog_dom_sf"/>
</dbReference>
<evidence type="ECO:0000313" key="3">
    <source>
        <dbReference type="Proteomes" id="UP001501509"/>
    </source>
</evidence>
<dbReference type="PANTHER" id="PTHR47260">
    <property type="entry name" value="UPF0644 PROTEIN PB2B4.06"/>
    <property type="match status" value="1"/>
</dbReference>
<organism evidence="2 3">
    <name type="scientific">Actinomadura fulvescens</name>
    <dbReference type="NCBI Taxonomy" id="46160"/>
    <lineage>
        <taxon>Bacteria</taxon>
        <taxon>Bacillati</taxon>
        <taxon>Actinomycetota</taxon>
        <taxon>Actinomycetes</taxon>
        <taxon>Streptosporangiales</taxon>
        <taxon>Thermomonosporaceae</taxon>
        <taxon>Actinomadura</taxon>
    </lineage>
</organism>
<name>A0ABP6BMP6_9ACTN</name>
<accession>A0ABP6BMP6</accession>
<evidence type="ECO:0000259" key="1">
    <source>
        <dbReference type="Pfam" id="PF03061"/>
    </source>
</evidence>
<dbReference type="CDD" id="cd03443">
    <property type="entry name" value="PaaI_thioesterase"/>
    <property type="match status" value="1"/>
</dbReference>
<dbReference type="RefSeq" id="WP_344536713.1">
    <property type="nucleotide sequence ID" value="NZ_BAAATD010000001.1"/>
</dbReference>
<proteinExistence type="predicted"/>
<dbReference type="EMBL" id="BAAATD010000001">
    <property type="protein sequence ID" value="GAA2573735.1"/>
    <property type="molecule type" value="Genomic_DNA"/>
</dbReference>
<dbReference type="Gene3D" id="3.10.129.10">
    <property type="entry name" value="Hotdog Thioesterase"/>
    <property type="match status" value="1"/>
</dbReference>
<dbReference type="SUPFAM" id="SSF54637">
    <property type="entry name" value="Thioesterase/thiol ester dehydrase-isomerase"/>
    <property type="match status" value="1"/>
</dbReference>
<dbReference type="InterPro" id="IPR052061">
    <property type="entry name" value="PTE-AB_protein"/>
</dbReference>
<keyword evidence="3" id="KW-1185">Reference proteome</keyword>
<dbReference type="PANTHER" id="PTHR47260:SF1">
    <property type="entry name" value="UPF0644 PROTEIN PB2B4.06"/>
    <property type="match status" value="1"/>
</dbReference>
<reference evidence="3" key="1">
    <citation type="journal article" date="2019" name="Int. J. Syst. Evol. Microbiol.">
        <title>The Global Catalogue of Microorganisms (GCM) 10K type strain sequencing project: providing services to taxonomists for standard genome sequencing and annotation.</title>
        <authorList>
            <consortium name="The Broad Institute Genomics Platform"/>
            <consortium name="The Broad Institute Genome Sequencing Center for Infectious Disease"/>
            <person name="Wu L."/>
            <person name="Ma J."/>
        </authorList>
    </citation>
    <scope>NUCLEOTIDE SEQUENCE [LARGE SCALE GENOMIC DNA]</scope>
    <source>
        <strain evidence="3">JCM 6833</strain>
    </source>
</reference>
<sequence length="286" mass="31618">MTVTTETPSTEIDPADRITAHHPGCFGCGGGNERGLAIRPAWQGEEMRFQHTPPPTAEGGPGITHGGYLSALADEVMSMVAAEQVGGPVMTRRMQADYQAPALVEIPLSVRAWVDEVRRRSVVVRLEATSGEAAQPCFEARGVFLQVPRELWVKAMEGRKRGPDTIDWSKGDPSAFMRWQMNGGLQEIFQPGRLTAPLRVAVRFADARPADWLVEADERELRTAPLAEDRPGGWDARFHGTFQQWQRLIRGKAPLADLLTRPGTRVEGRPEALTELAVALDYRRFA</sequence>
<feature type="domain" description="Thioesterase" evidence="1">
    <location>
        <begin position="62"/>
        <end position="134"/>
    </location>
</feature>
<dbReference type="Proteomes" id="UP001501509">
    <property type="component" value="Unassembled WGS sequence"/>
</dbReference>
<dbReference type="Pfam" id="PF03061">
    <property type="entry name" value="4HBT"/>
    <property type="match status" value="1"/>
</dbReference>
<evidence type="ECO:0000313" key="2">
    <source>
        <dbReference type="EMBL" id="GAA2573735.1"/>
    </source>
</evidence>
<gene>
    <name evidence="2" type="ORF">GCM10010411_01800</name>
</gene>
<dbReference type="InterPro" id="IPR006683">
    <property type="entry name" value="Thioestr_dom"/>
</dbReference>
<comment type="caution">
    <text evidence="2">The sequence shown here is derived from an EMBL/GenBank/DDBJ whole genome shotgun (WGS) entry which is preliminary data.</text>
</comment>
<protein>
    <recommendedName>
        <fullName evidence="1">Thioesterase domain-containing protein</fullName>
    </recommendedName>
</protein>